<evidence type="ECO:0000256" key="4">
    <source>
        <dbReference type="ARBA" id="ARBA00022801"/>
    </source>
</evidence>
<dbReference type="AlphaFoldDB" id="S8FWR7"/>
<dbReference type="eggNOG" id="ENOG502SGRI">
    <property type="taxonomic scope" value="Eukaryota"/>
</dbReference>
<feature type="domain" description="Peptidase M48" evidence="9">
    <location>
        <begin position="185"/>
        <end position="436"/>
    </location>
</feature>
<reference evidence="10 11" key="1">
    <citation type="journal article" date="2012" name="Science">
        <title>The Paleozoic origin of enzymatic lignin decomposition reconstructed from 31 fungal genomes.</title>
        <authorList>
            <person name="Floudas D."/>
            <person name="Binder M."/>
            <person name="Riley R."/>
            <person name="Barry K."/>
            <person name="Blanchette R.A."/>
            <person name="Henrissat B."/>
            <person name="Martinez A.T."/>
            <person name="Otillar R."/>
            <person name="Spatafora J.W."/>
            <person name="Yadav J.S."/>
            <person name="Aerts A."/>
            <person name="Benoit I."/>
            <person name="Boyd A."/>
            <person name="Carlson A."/>
            <person name="Copeland A."/>
            <person name="Coutinho P.M."/>
            <person name="de Vries R.P."/>
            <person name="Ferreira P."/>
            <person name="Findley K."/>
            <person name="Foster B."/>
            <person name="Gaskell J."/>
            <person name="Glotzer D."/>
            <person name="Gorecki P."/>
            <person name="Heitman J."/>
            <person name="Hesse C."/>
            <person name="Hori C."/>
            <person name="Igarashi K."/>
            <person name="Jurgens J.A."/>
            <person name="Kallen N."/>
            <person name="Kersten P."/>
            <person name="Kohler A."/>
            <person name="Kuees U."/>
            <person name="Kumar T.K.A."/>
            <person name="Kuo A."/>
            <person name="LaButti K."/>
            <person name="Larrondo L.F."/>
            <person name="Lindquist E."/>
            <person name="Ling A."/>
            <person name="Lombard V."/>
            <person name="Lucas S."/>
            <person name="Lundell T."/>
            <person name="Martin R."/>
            <person name="McLaughlin D.J."/>
            <person name="Morgenstern I."/>
            <person name="Morin E."/>
            <person name="Murat C."/>
            <person name="Nagy L.G."/>
            <person name="Nolan M."/>
            <person name="Ohm R.A."/>
            <person name="Patyshakuliyeva A."/>
            <person name="Rokas A."/>
            <person name="Ruiz-Duenas F.J."/>
            <person name="Sabat G."/>
            <person name="Salamov A."/>
            <person name="Samejima M."/>
            <person name="Schmutz J."/>
            <person name="Slot J.C."/>
            <person name="St John F."/>
            <person name="Stenlid J."/>
            <person name="Sun H."/>
            <person name="Sun S."/>
            <person name="Syed K."/>
            <person name="Tsang A."/>
            <person name="Wiebenga A."/>
            <person name="Young D."/>
            <person name="Pisabarro A."/>
            <person name="Eastwood D.C."/>
            <person name="Martin F."/>
            <person name="Cullen D."/>
            <person name="Grigoriev I.V."/>
            <person name="Hibbett D.S."/>
        </authorList>
    </citation>
    <scope>NUCLEOTIDE SEQUENCE</scope>
    <source>
        <strain evidence="11">FP-58527</strain>
    </source>
</reference>
<evidence type="ECO:0000256" key="5">
    <source>
        <dbReference type="ARBA" id="ARBA00022833"/>
    </source>
</evidence>
<gene>
    <name evidence="10" type="ORF">FOMPIDRAFT_1044892</name>
</gene>
<dbReference type="GO" id="GO:0004222">
    <property type="term" value="F:metalloendopeptidase activity"/>
    <property type="evidence" value="ECO:0007669"/>
    <property type="project" value="InterPro"/>
</dbReference>
<dbReference type="Proteomes" id="UP000015241">
    <property type="component" value="Unassembled WGS sequence"/>
</dbReference>
<keyword evidence="3" id="KW-0479">Metal-binding</keyword>
<evidence type="ECO:0000259" key="9">
    <source>
        <dbReference type="Pfam" id="PF01435"/>
    </source>
</evidence>
<feature type="region of interest" description="Disordered" evidence="7">
    <location>
        <begin position="444"/>
        <end position="464"/>
    </location>
</feature>
<evidence type="ECO:0000256" key="1">
    <source>
        <dbReference type="ARBA" id="ARBA00001947"/>
    </source>
</evidence>
<evidence type="ECO:0000313" key="11">
    <source>
        <dbReference type="Proteomes" id="UP000015241"/>
    </source>
</evidence>
<evidence type="ECO:0000256" key="6">
    <source>
        <dbReference type="ARBA" id="ARBA00023049"/>
    </source>
</evidence>
<keyword evidence="6" id="KW-0482">Metalloprotease</keyword>
<organism evidence="10 11">
    <name type="scientific">Fomitopsis schrenkii</name>
    <name type="common">Brown rot fungus</name>
    <dbReference type="NCBI Taxonomy" id="2126942"/>
    <lineage>
        <taxon>Eukaryota</taxon>
        <taxon>Fungi</taxon>
        <taxon>Dikarya</taxon>
        <taxon>Basidiomycota</taxon>
        <taxon>Agaricomycotina</taxon>
        <taxon>Agaricomycetes</taxon>
        <taxon>Polyporales</taxon>
        <taxon>Fomitopsis</taxon>
    </lineage>
</organism>
<keyword evidence="5" id="KW-0862">Zinc</keyword>
<evidence type="ECO:0000256" key="7">
    <source>
        <dbReference type="SAM" id="MobiDB-lite"/>
    </source>
</evidence>
<evidence type="ECO:0000313" key="10">
    <source>
        <dbReference type="EMBL" id="EPT05571.1"/>
    </source>
</evidence>
<keyword evidence="8" id="KW-1133">Transmembrane helix</keyword>
<evidence type="ECO:0000256" key="3">
    <source>
        <dbReference type="ARBA" id="ARBA00022723"/>
    </source>
</evidence>
<evidence type="ECO:0000256" key="8">
    <source>
        <dbReference type="SAM" id="Phobius"/>
    </source>
</evidence>
<dbReference type="PANTHER" id="PTHR22726">
    <property type="entry name" value="METALLOENDOPEPTIDASE OMA1"/>
    <property type="match status" value="1"/>
</dbReference>
<proteinExistence type="predicted"/>
<dbReference type="OrthoDB" id="7464992at2759"/>
<dbReference type="HOGENOM" id="CLU_036521_0_0_1"/>
<dbReference type="EMBL" id="KE504123">
    <property type="protein sequence ID" value="EPT05571.1"/>
    <property type="molecule type" value="Genomic_DNA"/>
</dbReference>
<dbReference type="InterPro" id="IPR051156">
    <property type="entry name" value="Mito/Outer_Membr_Metalloprot"/>
</dbReference>
<dbReference type="Pfam" id="PF01435">
    <property type="entry name" value="Peptidase_M48"/>
    <property type="match status" value="1"/>
</dbReference>
<sequence length="464" mass="52508">MKSSKKLQKIDAKIAKGKGNEELHKRREMVTERFRNSTRLFYLIIITPLLLFWLTIVSSLERTPLTGRWRLILLSPDEEEDIAAQLAGPGWYRAVGEILMRNGPTRLIDSNDWRYQWVQNTLRRLEGVIPVLSHEEQYHPDWMECGPGAIPQPPPAKYPLRPRPRASDYFRQFAEAARHRTAQTPAHSIPGPPYSLLVVDDSESSNAFSYGFGPDGGGGVVVFSGFIDDVLRKHPHAFAEVPQPVSWWSYIVGGFFGLTPHGPTRPVPTEEQTEELAVLLAHELAHLVLTHHIETLSTGTIIWPGVITICTDIVRSFLFPLTMLFGPFINDALAALGKASSGEISHITEFYTSQSQEIEADIVSARLLAHAGFDPRRAVQFWEGRAETPQTAECTPGHAEEVQREESDTVLMVLPRRWISSSHPVNIVRVQKLRQELERWEDARRVARERREKERGATRDNDQG</sequence>
<comment type="cofactor">
    <cofactor evidence="1">
        <name>Zn(2+)</name>
        <dbReference type="ChEBI" id="CHEBI:29105"/>
    </cofactor>
</comment>
<dbReference type="GO" id="GO:0006515">
    <property type="term" value="P:protein quality control for misfolded or incompletely synthesized proteins"/>
    <property type="evidence" value="ECO:0007669"/>
    <property type="project" value="TreeGrafter"/>
</dbReference>
<keyword evidence="11" id="KW-1185">Reference proteome</keyword>
<dbReference type="InterPro" id="IPR001915">
    <property type="entry name" value="Peptidase_M48"/>
</dbReference>
<dbReference type="InParanoid" id="S8FWR7"/>
<feature type="transmembrane region" description="Helical" evidence="8">
    <location>
        <begin position="40"/>
        <end position="60"/>
    </location>
</feature>
<dbReference type="GO" id="GO:0034982">
    <property type="term" value="P:mitochondrial protein processing"/>
    <property type="evidence" value="ECO:0007669"/>
    <property type="project" value="TreeGrafter"/>
</dbReference>
<dbReference type="GO" id="GO:0046872">
    <property type="term" value="F:metal ion binding"/>
    <property type="evidence" value="ECO:0007669"/>
    <property type="project" value="UniProtKB-KW"/>
</dbReference>
<dbReference type="GO" id="GO:0005743">
    <property type="term" value="C:mitochondrial inner membrane"/>
    <property type="evidence" value="ECO:0007669"/>
    <property type="project" value="TreeGrafter"/>
</dbReference>
<name>S8FWR7_FOMSC</name>
<protein>
    <recommendedName>
        <fullName evidence="9">Peptidase M48 domain-containing protein</fullName>
    </recommendedName>
</protein>
<keyword evidence="8" id="KW-0812">Transmembrane</keyword>
<evidence type="ECO:0000256" key="2">
    <source>
        <dbReference type="ARBA" id="ARBA00022670"/>
    </source>
</evidence>
<accession>S8FWR7</accession>
<keyword evidence="2" id="KW-0645">Protease</keyword>
<keyword evidence="4" id="KW-0378">Hydrolase</keyword>
<keyword evidence="8" id="KW-0472">Membrane</keyword>
<dbReference type="PANTHER" id="PTHR22726:SF18">
    <property type="entry name" value="PEPTIDASE M48 DOMAIN-CONTAINING PROTEIN"/>
    <property type="match status" value="1"/>
</dbReference>